<dbReference type="PANTHER" id="PTHR45812">
    <property type="entry name" value="DNA POLYMERASE ZETA CATALYTIC SUBUNIT"/>
    <property type="match status" value="1"/>
</dbReference>
<name>X6NFB6_RETFI</name>
<evidence type="ECO:0000256" key="4">
    <source>
        <dbReference type="ARBA" id="ARBA00022679"/>
    </source>
</evidence>
<dbReference type="Proteomes" id="UP000023152">
    <property type="component" value="Unassembled WGS sequence"/>
</dbReference>
<evidence type="ECO:0000256" key="7">
    <source>
        <dbReference type="ARBA" id="ARBA00022932"/>
    </source>
</evidence>
<dbReference type="EMBL" id="ASPP01008801">
    <property type="protein sequence ID" value="ETO25010.1"/>
    <property type="molecule type" value="Genomic_DNA"/>
</dbReference>
<organism evidence="13 14">
    <name type="scientific">Reticulomyxa filosa</name>
    <dbReference type="NCBI Taxonomy" id="46433"/>
    <lineage>
        <taxon>Eukaryota</taxon>
        <taxon>Sar</taxon>
        <taxon>Rhizaria</taxon>
        <taxon>Retaria</taxon>
        <taxon>Foraminifera</taxon>
        <taxon>Monothalamids</taxon>
        <taxon>Reticulomyxidae</taxon>
        <taxon>Reticulomyxa</taxon>
    </lineage>
</organism>
<dbReference type="Pfam" id="PF03104">
    <property type="entry name" value="DNA_pol_B_exo1"/>
    <property type="match status" value="1"/>
</dbReference>
<dbReference type="InterPro" id="IPR012337">
    <property type="entry name" value="RNaseH-like_sf"/>
</dbReference>
<dbReference type="InterPro" id="IPR036397">
    <property type="entry name" value="RNaseH_sf"/>
</dbReference>
<dbReference type="GO" id="GO:0003677">
    <property type="term" value="F:DNA binding"/>
    <property type="evidence" value="ECO:0007669"/>
    <property type="project" value="InterPro"/>
</dbReference>
<dbReference type="SMART" id="SM00486">
    <property type="entry name" value="POLBc"/>
    <property type="match status" value="1"/>
</dbReference>
<feature type="compositionally biased region" description="Basic and acidic residues" evidence="9">
    <location>
        <begin position="1"/>
        <end position="31"/>
    </location>
</feature>
<evidence type="ECO:0000256" key="10">
    <source>
        <dbReference type="SAM" id="Phobius"/>
    </source>
</evidence>
<dbReference type="CDD" id="cd05778">
    <property type="entry name" value="DNA_polB_zeta_exo"/>
    <property type="match status" value="1"/>
</dbReference>
<dbReference type="SUPFAM" id="SSF56672">
    <property type="entry name" value="DNA/RNA polymerases"/>
    <property type="match status" value="1"/>
</dbReference>
<dbReference type="Gene3D" id="3.90.1600.10">
    <property type="entry name" value="Palm domain of DNA polymerase"/>
    <property type="match status" value="1"/>
</dbReference>
<evidence type="ECO:0000256" key="5">
    <source>
        <dbReference type="ARBA" id="ARBA00022695"/>
    </source>
</evidence>
<dbReference type="InterPro" id="IPR023211">
    <property type="entry name" value="DNA_pol_palm_dom_sf"/>
</dbReference>
<feature type="transmembrane region" description="Helical" evidence="10">
    <location>
        <begin position="160"/>
        <end position="181"/>
    </location>
</feature>
<dbReference type="GO" id="GO:0000724">
    <property type="term" value="P:double-strand break repair via homologous recombination"/>
    <property type="evidence" value="ECO:0007669"/>
    <property type="project" value="TreeGrafter"/>
</dbReference>
<evidence type="ECO:0000256" key="3">
    <source>
        <dbReference type="ARBA" id="ARBA00021589"/>
    </source>
</evidence>
<dbReference type="EC" id="2.7.7.7" evidence="2"/>
<feature type="compositionally biased region" description="Polar residues" evidence="9">
    <location>
        <begin position="47"/>
        <end position="60"/>
    </location>
</feature>
<keyword evidence="8" id="KW-0234">DNA repair</keyword>
<protein>
    <recommendedName>
        <fullName evidence="3">DNA polymerase zeta catalytic subunit</fullName>
        <ecNumber evidence="2">2.7.7.7</ecNumber>
    </recommendedName>
</protein>
<feature type="transmembrane region" description="Helical" evidence="10">
    <location>
        <begin position="500"/>
        <end position="518"/>
    </location>
</feature>
<evidence type="ECO:0000313" key="14">
    <source>
        <dbReference type="Proteomes" id="UP000023152"/>
    </source>
</evidence>
<keyword evidence="7" id="KW-0239">DNA-directed DNA polymerase</keyword>
<keyword evidence="5" id="KW-0548">Nucleotidyltransferase</keyword>
<dbReference type="Pfam" id="PF00136">
    <property type="entry name" value="DNA_pol_B"/>
    <property type="match status" value="1"/>
</dbReference>
<dbReference type="InterPro" id="IPR006172">
    <property type="entry name" value="DNA-dir_DNA_pol_B"/>
</dbReference>
<keyword evidence="14" id="KW-1185">Reference proteome</keyword>
<keyword evidence="4" id="KW-0808">Transferase</keyword>
<evidence type="ECO:0000259" key="11">
    <source>
        <dbReference type="Pfam" id="PF00136"/>
    </source>
</evidence>
<dbReference type="InterPro" id="IPR006133">
    <property type="entry name" value="DNA-dir_DNA_pol_B_exonuc"/>
</dbReference>
<feature type="compositionally biased region" description="Acidic residues" evidence="9">
    <location>
        <begin position="32"/>
        <end position="41"/>
    </location>
</feature>
<evidence type="ECO:0000259" key="12">
    <source>
        <dbReference type="Pfam" id="PF03104"/>
    </source>
</evidence>
<dbReference type="GO" id="GO:0016035">
    <property type="term" value="C:zeta DNA polymerase complex"/>
    <property type="evidence" value="ECO:0007669"/>
    <property type="project" value="InterPro"/>
</dbReference>
<dbReference type="GO" id="GO:0003887">
    <property type="term" value="F:DNA-directed DNA polymerase activity"/>
    <property type="evidence" value="ECO:0007669"/>
    <property type="project" value="UniProtKB-KW"/>
</dbReference>
<evidence type="ECO:0000256" key="8">
    <source>
        <dbReference type="ARBA" id="ARBA00023204"/>
    </source>
</evidence>
<keyword evidence="10" id="KW-0812">Transmembrane</keyword>
<dbReference type="OrthoDB" id="2414538at2759"/>
<dbReference type="InterPro" id="IPR006134">
    <property type="entry name" value="DNA-dir_DNA_pol_B_multi_dom"/>
</dbReference>
<reference evidence="13 14" key="1">
    <citation type="journal article" date="2013" name="Curr. Biol.">
        <title>The Genome of the Foraminiferan Reticulomyxa filosa.</title>
        <authorList>
            <person name="Glockner G."/>
            <person name="Hulsmann N."/>
            <person name="Schleicher M."/>
            <person name="Noegel A.A."/>
            <person name="Eichinger L."/>
            <person name="Gallinger C."/>
            <person name="Pawlowski J."/>
            <person name="Sierra R."/>
            <person name="Euteneuer U."/>
            <person name="Pillet L."/>
            <person name="Moustafa A."/>
            <person name="Platzer M."/>
            <person name="Groth M."/>
            <person name="Szafranski K."/>
            <person name="Schliwa M."/>
        </authorList>
    </citation>
    <scope>NUCLEOTIDE SEQUENCE [LARGE SCALE GENOMIC DNA]</scope>
</reference>
<sequence>MKQSKEAMRTLHEENEGKGQKEQLRTNKRNGEEEEEKEKDDEEGKKLSNTSASTVQQNGVLSEHSQDILSQPTIDPRGLVEATTAAAGACMESTQYRYIKHMEKQRQDSQGNNPMNQLVQELHAMDSPLRRARAQNVPHSKLNVTAFNTLPWQVSKFSAILCYICIYIYVYVYVYIFVFFLKKKKQNKTKILCSSRKDLSPDPSFDAVLAVAITIAHNEEIIQNTILLKSSPEHHQLSPNHPKKISKKKKVTRNNNHILRVLSKRVGEKVELISFTEEEKLLSAFVDVIRFWDPDILIGWEIEKQSIGYLIDRGKQMGMKTIVDEIGRIRGCGPKAGKQIRKRRKEGAKDSETEEKAKVSEVEVAGRIVLNLWRCMRREIKLNTYTRENVTFHLLNGERVPHYGVEQMCHWYHEDSVTGDHRKLKVLRFLLRYSVNNVLMVQEVDLVDRTSEMARVIGIDFASVLSRGSQFRVESLLLRIAKPLGYAMISPSREQVANQPAMEVLLFFFFFGVCVYMFRRREEKVLLTYLIPPPSPPKKKCIPLVMEPESRVYTDPVIVLDFQSLYPSIMMAYNICYSTCLGRVSDPLPTQLGVSSYTCLYLGTLIRSCLDRCDKDDVAKAVRDKVWISPNGVMFLKRHVRPGVVCRMLEELLQTRVMTKDIMQQVRGDKKTCSI</sequence>
<dbReference type="InterPro" id="IPR030559">
    <property type="entry name" value="PolZ_Rev3"/>
</dbReference>
<keyword evidence="6" id="KW-0227">DNA damage</keyword>
<dbReference type="GO" id="GO:0042276">
    <property type="term" value="P:error-prone translesion synthesis"/>
    <property type="evidence" value="ECO:0007669"/>
    <property type="project" value="TreeGrafter"/>
</dbReference>
<gene>
    <name evidence="13" type="ORF">RFI_12134</name>
</gene>
<evidence type="ECO:0000313" key="13">
    <source>
        <dbReference type="EMBL" id="ETO25010.1"/>
    </source>
</evidence>
<dbReference type="GO" id="GO:0005634">
    <property type="term" value="C:nucleus"/>
    <property type="evidence" value="ECO:0007669"/>
    <property type="project" value="TreeGrafter"/>
</dbReference>
<evidence type="ECO:0000256" key="9">
    <source>
        <dbReference type="SAM" id="MobiDB-lite"/>
    </source>
</evidence>
<feature type="domain" description="DNA-directed DNA polymerase family B multifunctional" evidence="11">
    <location>
        <begin position="460"/>
        <end position="670"/>
    </location>
</feature>
<dbReference type="SUPFAM" id="SSF53098">
    <property type="entry name" value="Ribonuclease H-like"/>
    <property type="match status" value="1"/>
</dbReference>
<proteinExistence type="inferred from homology"/>
<dbReference type="AlphaFoldDB" id="X6NFB6"/>
<dbReference type="PANTHER" id="PTHR45812:SF1">
    <property type="entry name" value="DNA POLYMERASE ZETA CATALYTIC SUBUNIT"/>
    <property type="match status" value="1"/>
</dbReference>
<accession>X6NFB6</accession>
<dbReference type="InterPro" id="IPR043502">
    <property type="entry name" value="DNA/RNA_pol_sf"/>
</dbReference>
<comment type="caution">
    <text evidence="13">The sequence shown here is derived from an EMBL/GenBank/DDBJ whole genome shotgun (WGS) entry which is preliminary data.</text>
</comment>
<dbReference type="Gene3D" id="3.30.420.10">
    <property type="entry name" value="Ribonuclease H-like superfamily/Ribonuclease H"/>
    <property type="match status" value="1"/>
</dbReference>
<feature type="domain" description="DNA-directed DNA polymerase family B exonuclease" evidence="12">
    <location>
        <begin position="193"/>
        <end position="386"/>
    </location>
</feature>
<evidence type="ECO:0000256" key="1">
    <source>
        <dbReference type="ARBA" id="ARBA00005755"/>
    </source>
</evidence>
<evidence type="ECO:0000256" key="2">
    <source>
        <dbReference type="ARBA" id="ARBA00012417"/>
    </source>
</evidence>
<evidence type="ECO:0000256" key="6">
    <source>
        <dbReference type="ARBA" id="ARBA00022763"/>
    </source>
</evidence>
<keyword evidence="10" id="KW-1133">Transmembrane helix</keyword>
<keyword evidence="10" id="KW-0472">Membrane</keyword>
<feature type="region of interest" description="Disordered" evidence="9">
    <location>
        <begin position="1"/>
        <end position="74"/>
    </location>
</feature>
<comment type="similarity">
    <text evidence="1">Belongs to the DNA polymerase type-B family.</text>
</comment>
<dbReference type="GO" id="GO:0000166">
    <property type="term" value="F:nucleotide binding"/>
    <property type="evidence" value="ECO:0007669"/>
    <property type="project" value="InterPro"/>
</dbReference>